<dbReference type="InterPro" id="IPR006186">
    <property type="entry name" value="Ser/Thr-sp_prot-phosphatase"/>
</dbReference>
<dbReference type="GO" id="GO:0016791">
    <property type="term" value="F:phosphatase activity"/>
    <property type="evidence" value="ECO:0007669"/>
    <property type="project" value="TreeGrafter"/>
</dbReference>
<dbReference type="InterPro" id="IPR004843">
    <property type="entry name" value="Calcineurin-like_PHP"/>
</dbReference>
<dbReference type="GO" id="GO:0005737">
    <property type="term" value="C:cytoplasm"/>
    <property type="evidence" value="ECO:0007669"/>
    <property type="project" value="TreeGrafter"/>
</dbReference>
<evidence type="ECO:0000313" key="3">
    <source>
        <dbReference type="Proteomes" id="UP000436694"/>
    </source>
</evidence>
<evidence type="ECO:0000313" key="2">
    <source>
        <dbReference type="EMBL" id="MQY43818.1"/>
    </source>
</evidence>
<accession>A0A844AWB4</accession>
<dbReference type="InterPro" id="IPR050126">
    <property type="entry name" value="Ap4A_hydrolase"/>
</dbReference>
<evidence type="ECO:0000259" key="1">
    <source>
        <dbReference type="Pfam" id="PF00149"/>
    </source>
</evidence>
<dbReference type="Gene3D" id="3.60.21.10">
    <property type="match status" value="1"/>
</dbReference>
<feature type="domain" description="Calcineurin-like phosphoesterase" evidence="1">
    <location>
        <begin position="4"/>
        <end position="197"/>
    </location>
</feature>
<name>A0A844AWB4_9RHOB</name>
<protein>
    <submittedName>
        <fullName evidence="2">Serine/threonine protein phosphatase</fullName>
    </submittedName>
</protein>
<dbReference type="GO" id="GO:0110154">
    <property type="term" value="P:RNA decapping"/>
    <property type="evidence" value="ECO:0007669"/>
    <property type="project" value="TreeGrafter"/>
</dbReference>
<reference evidence="2 3" key="1">
    <citation type="submission" date="2019-10" db="EMBL/GenBank/DDBJ databases">
        <title>Epibacterium sp. nov., isolated from seawater.</title>
        <authorList>
            <person name="Zhang X."/>
            <person name="Li N."/>
        </authorList>
    </citation>
    <scope>NUCLEOTIDE SEQUENCE [LARGE SCALE GENOMIC DNA]</scope>
    <source>
        <strain evidence="2 3">SM1969</strain>
    </source>
</reference>
<gene>
    <name evidence="2" type="ORF">GG681_14325</name>
</gene>
<dbReference type="CDD" id="cd00144">
    <property type="entry name" value="MPP_PPP_family"/>
    <property type="match status" value="1"/>
</dbReference>
<keyword evidence="3" id="KW-1185">Reference proteome</keyword>
<dbReference type="GO" id="GO:0008803">
    <property type="term" value="F:bis(5'-nucleosyl)-tetraphosphatase (symmetrical) activity"/>
    <property type="evidence" value="ECO:0007669"/>
    <property type="project" value="TreeGrafter"/>
</dbReference>
<dbReference type="SUPFAM" id="SSF56300">
    <property type="entry name" value="Metallo-dependent phosphatases"/>
    <property type="match status" value="1"/>
</dbReference>
<comment type="caution">
    <text evidence="2">The sequence shown here is derived from an EMBL/GenBank/DDBJ whole genome shotgun (WGS) entry which is preliminary data.</text>
</comment>
<dbReference type="Proteomes" id="UP000436694">
    <property type="component" value="Unassembled WGS sequence"/>
</dbReference>
<dbReference type="PANTHER" id="PTHR42850:SF4">
    <property type="entry name" value="ZINC-DEPENDENT ENDOPOLYPHOSPHATASE"/>
    <property type="match status" value="1"/>
</dbReference>
<organism evidence="2 3">
    <name type="scientific">Tritonibacter aquimaris</name>
    <dbReference type="NCBI Taxonomy" id="2663379"/>
    <lineage>
        <taxon>Bacteria</taxon>
        <taxon>Pseudomonadati</taxon>
        <taxon>Pseudomonadota</taxon>
        <taxon>Alphaproteobacteria</taxon>
        <taxon>Rhodobacterales</taxon>
        <taxon>Paracoccaceae</taxon>
        <taxon>Tritonibacter</taxon>
    </lineage>
</organism>
<sequence length="243" mass="27135">MSDPIYAIGDIHGQLPKLQEVLARIEKDGGADAKVVFLGDYTDRGAYSREVLDLLQSGQAEGRNWICLRGNHDQMCAMFLEEYPRNDARLLLGYHWLHPRIGGIETLKSYGVDVDEGARVYQVHARAKAAVPQAHIDFLQTLKPYHQDGELLFVHAGIKPGVTLAQQDPDDMIWIREAFLDDPRPHPWLVVHGHTHVCTPEHHGNRINLDTGAGYDHDLTAAVFEGRNCWILGPNGRSPLAAT</sequence>
<dbReference type="PANTHER" id="PTHR42850">
    <property type="entry name" value="METALLOPHOSPHOESTERASE"/>
    <property type="match status" value="1"/>
</dbReference>
<dbReference type="AlphaFoldDB" id="A0A844AWB4"/>
<dbReference type="RefSeq" id="WP_153548714.1">
    <property type="nucleotide sequence ID" value="NZ_WIXK01000008.1"/>
</dbReference>
<dbReference type="InterPro" id="IPR029052">
    <property type="entry name" value="Metallo-depent_PP-like"/>
</dbReference>
<dbReference type="EMBL" id="WIXK01000008">
    <property type="protein sequence ID" value="MQY43818.1"/>
    <property type="molecule type" value="Genomic_DNA"/>
</dbReference>
<proteinExistence type="predicted"/>
<dbReference type="Pfam" id="PF00149">
    <property type="entry name" value="Metallophos"/>
    <property type="match status" value="1"/>
</dbReference>
<dbReference type="PRINTS" id="PR00114">
    <property type="entry name" value="STPHPHTASE"/>
</dbReference>